<protein>
    <submittedName>
        <fullName evidence="1">Uncharacterized protein</fullName>
    </submittedName>
</protein>
<evidence type="ECO:0000313" key="1">
    <source>
        <dbReference type="EMBL" id="TWF50076.1"/>
    </source>
</evidence>
<reference evidence="1 2" key="1">
    <citation type="submission" date="2019-06" db="EMBL/GenBank/DDBJ databases">
        <title>Sorghum-associated microbial communities from plants grown in Nebraska, USA.</title>
        <authorList>
            <person name="Schachtman D."/>
        </authorList>
    </citation>
    <scope>NUCLEOTIDE SEQUENCE [LARGE SCALE GENOMIC DNA]</scope>
    <source>
        <strain evidence="1 2">1225</strain>
    </source>
</reference>
<dbReference type="AlphaFoldDB" id="A0A561QIA7"/>
<evidence type="ECO:0000313" key="2">
    <source>
        <dbReference type="Proteomes" id="UP000320653"/>
    </source>
</evidence>
<sequence length="151" mass="16849">MNFSTDDRGRLALGGIHDSTITQFSLDAAAKRIGIQCLSDAGIITDFAATSLYTLNISALWEGSVISDIFVWDFTDVPDDYLFDPEIGWRHLFEGRIDDRNQLLAQIERYKERLPKAKLVSIGCSYGGNISFLCQELRIEQTHPVSSSQAS</sequence>
<keyword evidence="2" id="KW-1185">Reference proteome</keyword>
<name>A0A561QIA7_9HYPH</name>
<accession>A0A561QIA7</accession>
<dbReference type="EMBL" id="VIWP01000006">
    <property type="protein sequence ID" value="TWF50076.1"/>
    <property type="molecule type" value="Genomic_DNA"/>
</dbReference>
<proteinExistence type="predicted"/>
<gene>
    <name evidence="1" type="ORF">FHW37_10633</name>
</gene>
<comment type="caution">
    <text evidence="1">The sequence shown here is derived from an EMBL/GenBank/DDBJ whole genome shotgun (WGS) entry which is preliminary data.</text>
</comment>
<organism evidence="1 2">
    <name type="scientific">Neorhizobium alkalisoli</name>
    <dbReference type="NCBI Taxonomy" id="528178"/>
    <lineage>
        <taxon>Bacteria</taxon>
        <taxon>Pseudomonadati</taxon>
        <taxon>Pseudomonadota</taxon>
        <taxon>Alphaproteobacteria</taxon>
        <taxon>Hyphomicrobiales</taxon>
        <taxon>Rhizobiaceae</taxon>
        <taxon>Rhizobium/Agrobacterium group</taxon>
        <taxon>Neorhizobium</taxon>
    </lineage>
</organism>
<dbReference type="Proteomes" id="UP000320653">
    <property type="component" value="Unassembled WGS sequence"/>
</dbReference>